<dbReference type="PROSITE" id="PS50056">
    <property type="entry name" value="TYR_PHOSPHATASE_2"/>
    <property type="match status" value="1"/>
</dbReference>
<dbReference type="InterPro" id="IPR000387">
    <property type="entry name" value="Tyr_Pase_dom"/>
</dbReference>
<accession>A0A8H7BYL8</accession>
<evidence type="ECO:0000313" key="4">
    <source>
        <dbReference type="Proteomes" id="UP000605846"/>
    </source>
</evidence>
<dbReference type="SMART" id="SM00195">
    <property type="entry name" value="DSPc"/>
    <property type="match status" value="1"/>
</dbReference>
<dbReference type="InterPro" id="IPR050561">
    <property type="entry name" value="PTP"/>
</dbReference>
<proteinExistence type="predicted"/>
<evidence type="ECO:0000313" key="3">
    <source>
        <dbReference type="EMBL" id="KAF7731014.1"/>
    </source>
</evidence>
<dbReference type="InterPro" id="IPR029021">
    <property type="entry name" value="Prot-tyrosine_phosphatase-like"/>
</dbReference>
<protein>
    <recommendedName>
        <fullName evidence="2">Tyrosine specific protein phosphatases domain-containing protein</fullName>
    </recommendedName>
</protein>
<comment type="caution">
    <text evidence="3">The sequence shown here is derived from an EMBL/GenBank/DDBJ whole genome shotgun (WGS) entry which is preliminary data.</text>
</comment>
<dbReference type="EMBL" id="JABAYA010000012">
    <property type="protein sequence ID" value="KAF7731014.1"/>
    <property type="molecule type" value="Genomic_DNA"/>
</dbReference>
<feature type="domain" description="Tyrosine specific protein phosphatases" evidence="2">
    <location>
        <begin position="179"/>
        <end position="237"/>
    </location>
</feature>
<evidence type="ECO:0000256" key="1">
    <source>
        <dbReference type="SAM" id="MobiDB-lite"/>
    </source>
</evidence>
<keyword evidence="4" id="KW-1185">Reference proteome</keyword>
<dbReference type="Gene3D" id="3.90.190.10">
    <property type="entry name" value="Protein tyrosine phosphatase superfamily"/>
    <property type="match status" value="1"/>
</dbReference>
<dbReference type="GO" id="GO:0140096">
    <property type="term" value="F:catalytic activity, acting on a protein"/>
    <property type="evidence" value="ECO:0007669"/>
    <property type="project" value="UniProtKB-ARBA"/>
</dbReference>
<reference evidence="3" key="1">
    <citation type="submission" date="2020-01" db="EMBL/GenBank/DDBJ databases">
        <title>Genome Sequencing of Three Apophysomyces-Like Fungal Strains Confirms a Novel Fungal Genus in the Mucoromycota with divergent Burkholderia-like Endosymbiotic Bacteria.</title>
        <authorList>
            <person name="Stajich J.E."/>
            <person name="Macias A.M."/>
            <person name="Carter-House D."/>
            <person name="Lovett B."/>
            <person name="Kasson L.R."/>
            <person name="Berry K."/>
            <person name="Grigoriev I."/>
            <person name="Chang Y."/>
            <person name="Spatafora J."/>
            <person name="Kasson M.T."/>
        </authorList>
    </citation>
    <scope>NUCLEOTIDE SEQUENCE</scope>
    <source>
        <strain evidence="3">NRRL A-21654</strain>
    </source>
</reference>
<dbReference type="SUPFAM" id="SSF52799">
    <property type="entry name" value="(Phosphotyrosine protein) phosphatases II"/>
    <property type="match status" value="1"/>
</dbReference>
<evidence type="ECO:0000259" key="2">
    <source>
        <dbReference type="PROSITE" id="PS50056"/>
    </source>
</evidence>
<feature type="region of interest" description="Disordered" evidence="1">
    <location>
        <begin position="1"/>
        <end position="23"/>
    </location>
</feature>
<dbReference type="AlphaFoldDB" id="A0A8H7BYL8"/>
<sequence>MPLLSSPTTASAPTILSTHTYPHRSVPKTSISHPINISWIVPDEYLPFLSFSDLPDNIDLFDLTDPAMAKQLEPQLEKARSNLRPPSRRMGNLALSSCPGKKVRLTGPVRGRAAINRDLDLDFARMRSFGITTLVCCLDDNELGFLGASWPKYYEAAKRHNLDIIRLPMVEGSCPETIADIHAVVQMVDDKIRQGENVLTHCRGGVGRAGLFACCWLLKNLLCLSAERAIRYVRIRRSVKAIETMRQAEFIIHYSHYVGKLLDQQQHRDLDQKAGFSVSSSPSSSLSPRPLLMAHTDHTLAVPSVSDISSLERAMRIGQANPSQTAQAL</sequence>
<dbReference type="Proteomes" id="UP000605846">
    <property type="component" value="Unassembled WGS sequence"/>
</dbReference>
<feature type="compositionally biased region" description="Polar residues" evidence="1">
    <location>
        <begin position="1"/>
        <end position="20"/>
    </location>
</feature>
<dbReference type="PANTHER" id="PTHR23339">
    <property type="entry name" value="TYROSINE SPECIFIC PROTEIN PHOSPHATASE AND DUAL SPECIFICITY PROTEIN PHOSPHATASE"/>
    <property type="match status" value="1"/>
</dbReference>
<dbReference type="Pfam" id="PF00782">
    <property type="entry name" value="DSPc"/>
    <property type="match status" value="1"/>
</dbReference>
<organism evidence="3 4">
    <name type="scientific">Apophysomyces ossiformis</name>
    <dbReference type="NCBI Taxonomy" id="679940"/>
    <lineage>
        <taxon>Eukaryota</taxon>
        <taxon>Fungi</taxon>
        <taxon>Fungi incertae sedis</taxon>
        <taxon>Mucoromycota</taxon>
        <taxon>Mucoromycotina</taxon>
        <taxon>Mucoromycetes</taxon>
        <taxon>Mucorales</taxon>
        <taxon>Mucorineae</taxon>
        <taxon>Mucoraceae</taxon>
        <taxon>Apophysomyces</taxon>
    </lineage>
</organism>
<dbReference type="InterPro" id="IPR020422">
    <property type="entry name" value="TYR_PHOSPHATASE_DUAL_dom"/>
</dbReference>
<dbReference type="OrthoDB" id="266663at2759"/>
<gene>
    <name evidence="3" type="ORF">EC973_001060</name>
</gene>
<name>A0A8H7BYL8_9FUNG</name>
<dbReference type="FunFam" id="3.90.190.10:FF:000157">
    <property type="entry name" value="Protein-tyrosine phosphatase"/>
    <property type="match status" value="1"/>
</dbReference>
<dbReference type="InterPro" id="IPR000340">
    <property type="entry name" value="Dual-sp_phosphatase_cat-dom"/>
</dbReference>